<gene>
    <name evidence="2" type="ORF">HNQ64_000246</name>
</gene>
<dbReference type="Proteomes" id="UP000534294">
    <property type="component" value="Unassembled WGS sequence"/>
</dbReference>
<comment type="caution">
    <text evidence="2">The sequence shown here is derived from an EMBL/GenBank/DDBJ whole genome shotgun (WGS) entry which is preliminary data.</text>
</comment>
<evidence type="ECO:0000313" key="3">
    <source>
        <dbReference type="Proteomes" id="UP000534294"/>
    </source>
</evidence>
<sequence length="154" mass="16801">MKTKLHYASRIRRGSLLIEVSVALGLTTMLALILMRASLLAISGNQWSTMQTLTDAYLSRETALANRLPFVEVAGEGSAWPAPAGNATAVNEQTVTLGKLPGGRGVSAILKRFRTWEADGESSVALAVWRLHSVLIYRIGEDEYTKSRSTLRVQ</sequence>
<protein>
    <submittedName>
        <fullName evidence="2">Uncharacterized protein</fullName>
    </submittedName>
</protein>
<keyword evidence="1" id="KW-1133">Transmembrane helix</keyword>
<keyword evidence="3" id="KW-1185">Reference proteome</keyword>
<evidence type="ECO:0000313" key="2">
    <source>
        <dbReference type="EMBL" id="MBB5036012.1"/>
    </source>
</evidence>
<dbReference type="EMBL" id="JACHIF010000001">
    <property type="protein sequence ID" value="MBB5036012.1"/>
    <property type="molecule type" value="Genomic_DNA"/>
</dbReference>
<accession>A0A7W7YHA9</accession>
<reference evidence="2 3" key="1">
    <citation type="submission" date="2020-08" db="EMBL/GenBank/DDBJ databases">
        <title>Genomic Encyclopedia of Type Strains, Phase IV (KMG-IV): sequencing the most valuable type-strain genomes for metagenomic binning, comparative biology and taxonomic classification.</title>
        <authorList>
            <person name="Goeker M."/>
        </authorList>
    </citation>
    <scope>NUCLEOTIDE SEQUENCE [LARGE SCALE GENOMIC DNA]</scope>
    <source>
        <strain evidence="2 3">DSM 12251</strain>
    </source>
</reference>
<evidence type="ECO:0000256" key="1">
    <source>
        <dbReference type="SAM" id="Phobius"/>
    </source>
</evidence>
<dbReference type="AlphaFoldDB" id="A0A7W7YHA9"/>
<organism evidence="2 3">
    <name type="scientific">Prosthecobacter dejongeii</name>
    <dbReference type="NCBI Taxonomy" id="48465"/>
    <lineage>
        <taxon>Bacteria</taxon>
        <taxon>Pseudomonadati</taxon>
        <taxon>Verrucomicrobiota</taxon>
        <taxon>Verrucomicrobiia</taxon>
        <taxon>Verrucomicrobiales</taxon>
        <taxon>Verrucomicrobiaceae</taxon>
        <taxon>Prosthecobacter</taxon>
    </lineage>
</organism>
<name>A0A7W7YHA9_9BACT</name>
<proteinExistence type="predicted"/>
<dbReference type="RefSeq" id="WP_184204459.1">
    <property type="nucleotide sequence ID" value="NZ_JACHIF010000001.1"/>
</dbReference>
<feature type="transmembrane region" description="Helical" evidence="1">
    <location>
        <begin position="20"/>
        <end position="42"/>
    </location>
</feature>
<keyword evidence="1" id="KW-0812">Transmembrane</keyword>
<keyword evidence="1" id="KW-0472">Membrane</keyword>